<sequence length="708" mass="79137">MPGKTRKDTRCVDFFVGEEELTRYLDRLDIETAAKAKQAVMRLPEAPGPDQNLHKSSASSADGPEDVVTQHEKTTSQDEQNTGDRTEDADIDCVHSPCRPPSTSKCDPAPRESVPMEDVRESGEMVGDRESNAMVGERNSKKKLVQHDSGEVDGSCELDSAENPTRNLDEQFRSVGDDSNAAEHSHSSTNAAISSDINLVQDPDDDREYKAMESDCDNDDGASCGDESESEGETDDITEKVHVEDEEEADDTLFNASLIDSVGGGGVIEYCERHDKGRYPAGYVNFWYEGEYGPSASALQAASSVSGALFYFFPPRLWETIAEASNEYFDEKLMKEWKASVISSESTHHGARTLFEVYCGKRQSSGTAEQKDTKSGPAAVIQILIEVFGTSGTAEKRLIVTDRFYTSPTLAMELLALGFYSIGTVMTNRRGLCTESIVKKKKTRPASVDRGMYTVAQINSSSQYTCSVLDRVVCCEKSGEAVEVACPKILKDYQTFMGGVDVHDQLRLQRYSLQLALKYKKYYRSLFLGVSRPYYCKRIYSYNRRRAMERKNKMKHVKFLKQQHMELVQLQESDWNALRSKDGTPVKAGKPTRLRAYVHVQVAKWREGNNGQERMRRQRACKVCSVLNGSDEARGGDYLLLWCLQAPLSIPAAKRNTRVPVQQSQAHSKRRGSLLLRDLAQTLAERYLVAAIKREGRDLRAGDGCERQ</sequence>
<protein>
    <recommendedName>
        <fullName evidence="2">PiggyBac transposable element-derived protein domain-containing protein</fullName>
    </recommendedName>
</protein>
<dbReference type="Pfam" id="PF13843">
    <property type="entry name" value="DDE_Tnp_1_7"/>
    <property type="match status" value="1"/>
</dbReference>
<evidence type="ECO:0000256" key="1">
    <source>
        <dbReference type="SAM" id="MobiDB-lite"/>
    </source>
</evidence>
<dbReference type="Proteomes" id="UP000018721">
    <property type="component" value="Unassembled WGS sequence"/>
</dbReference>
<dbReference type="HOGENOM" id="CLU_390042_0_0_1"/>
<evidence type="ECO:0000313" key="4">
    <source>
        <dbReference type="Proteomes" id="UP000018721"/>
    </source>
</evidence>
<feature type="compositionally biased region" description="Basic and acidic residues" evidence="1">
    <location>
        <begin position="68"/>
        <end position="88"/>
    </location>
</feature>
<feature type="compositionally biased region" description="Polar residues" evidence="1">
    <location>
        <begin position="187"/>
        <end position="198"/>
    </location>
</feature>
<dbReference type="eggNOG" id="ENOG502RG9G">
    <property type="taxonomic scope" value="Eukaryota"/>
</dbReference>
<feature type="region of interest" description="Disordered" evidence="1">
    <location>
        <begin position="40"/>
        <end position="164"/>
    </location>
</feature>
<evidence type="ECO:0000259" key="2">
    <source>
        <dbReference type="Pfam" id="PF13843"/>
    </source>
</evidence>
<name>V9E440_PHYNI</name>
<dbReference type="AlphaFoldDB" id="V9E440"/>
<dbReference type="PANTHER" id="PTHR46599:SF3">
    <property type="entry name" value="PIGGYBAC TRANSPOSABLE ELEMENT-DERIVED PROTEIN 4"/>
    <property type="match status" value="1"/>
</dbReference>
<evidence type="ECO:0000313" key="3">
    <source>
        <dbReference type="EMBL" id="ETI33726.1"/>
    </source>
</evidence>
<feature type="compositionally biased region" description="Acidic residues" evidence="1">
    <location>
        <begin position="214"/>
        <end position="236"/>
    </location>
</feature>
<feature type="compositionally biased region" description="Basic and acidic residues" evidence="1">
    <location>
        <begin position="176"/>
        <end position="186"/>
    </location>
</feature>
<feature type="compositionally biased region" description="Basic and acidic residues" evidence="1">
    <location>
        <begin position="117"/>
        <end position="131"/>
    </location>
</feature>
<proteinExistence type="predicted"/>
<accession>V9E440</accession>
<organism evidence="3 4">
    <name type="scientific">Phytophthora nicotianae P1569</name>
    <dbReference type="NCBI Taxonomy" id="1317065"/>
    <lineage>
        <taxon>Eukaryota</taxon>
        <taxon>Sar</taxon>
        <taxon>Stramenopiles</taxon>
        <taxon>Oomycota</taxon>
        <taxon>Peronosporomycetes</taxon>
        <taxon>Peronosporales</taxon>
        <taxon>Peronosporaceae</taxon>
        <taxon>Phytophthora</taxon>
    </lineage>
</organism>
<feature type="domain" description="PiggyBac transposable element-derived protein" evidence="2">
    <location>
        <begin position="355"/>
        <end position="515"/>
    </location>
</feature>
<reference evidence="3 4" key="1">
    <citation type="submission" date="2013-11" db="EMBL/GenBank/DDBJ databases">
        <title>The Genome Sequence of Phytophthora parasitica P1569.</title>
        <authorList>
            <consortium name="The Broad Institute Genomics Platform"/>
            <person name="Russ C."/>
            <person name="Tyler B."/>
            <person name="Panabieres F."/>
            <person name="Shan W."/>
            <person name="Tripathy S."/>
            <person name="Grunwald N."/>
            <person name="Machado M."/>
            <person name="Johnson C.S."/>
            <person name="Arredondo F."/>
            <person name="Hong C."/>
            <person name="Coffey M."/>
            <person name="Young S.K."/>
            <person name="Zeng Q."/>
            <person name="Gargeya S."/>
            <person name="Fitzgerald M."/>
            <person name="Abouelleil A."/>
            <person name="Alvarado L."/>
            <person name="Chapman S.B."/>
            <person name="Gainer-Dewar J."/>
            <person name="Goldberg J."/>
            <person name="Griggs A."/>
            <person name="Gujja S."/>
            <person name="Hansen M."/>
            <person name="Howarth C."/>
            <person name="Imamovic A."/>
            <person name="Ireland A."/>
            <person name="Larimer J."/>
            <person name="McCowan C."/>
            <person name="Murphy C."/>
            <person name="Pearson M."/>
            <person name="Poon T.W."/>
            <person name="Priest M."/>
            <person name="Roberts A."/>
            <person name="Saif S."/>
            <person name="Shea T."/>
            <person name="Sykes S."/>
            <person name="Wortman J."/>
            <person name="Nusbaum C."/>
            <person name="Birren B."/>
        </authorList>
    </citation>
    <scope>NUCLEOTIDE SEQUENCE [LARGE SCALE GENOMIC DNA]</scope>
    <source>
        <strain evidence="3 4">P1569</strain>
    </source>
</reference>
<keyword evidence="4" id="KW-1185">Reference proteome</keyword>
<gene>
    <name evidence="3" type="ORF">F443_19597</name>
</gene>
<dbReference type="PANTHER" id="PTHR46599">
    <property type="entry name" value="PIGGYBAC TRANSPOSABLE ELEMENT-DERIVED PROTEIN 4"/>
    <property type="match status" value="1"/>
</dbReference>
<feature type="region of interest" description="Disordered" evidence="1">
    <location>
        <begin position="176"/>
        <end position="237"/>
    </location>
</feature>
<dbReference type="EMBL" id="ANIZ01003395">
    <property type="protein sequence ID" value="ETI33726.1"/>
    <property type="molecule type" value="Genomic_DNA"/>
</dbReference>
<comment type="caution">
    <text evidence="3">The sequence shown here is derived from an EMBL/GenBank/DDBJ whole genome shotgun (WGS) entry which is preliminary data.</text>
</comment>
<dbReference type="InterPro" id="IPR029526">
    <property type="entry name" value="PGBD"/>
</dbReference>